<keyword evidence="1" id="KW-0732">Signal</keyword>
<accession>D3F2D8</accession>
<dbReference type="RefSeq" id="WP_012935255.1">
    <property type="nucleotide sequence ID" value="NC_013739.1"/>
</dbReference>
<evidence type="ECO:0000313" key="4">
    <source>
        <dbReference type="Proteomes" id="UP000008229"/>
    </source>
</evidence>
<dbReference type="STRING" id="469383.Cwoe_3787"/>
<dbReference type="CDD" id="cd11614">
    <property type="entry name" value="SAF_CpaB_FlgA_like"/>
    <property type="match status" value="1"/>
</dbReference>
<dbReference type="KEGG" id="cwo:Cwoe_3787"/>
<sequence length="230" mass="23517" precursor="true">MTRRRRALLLLALALLLGAIAASSVQRREAALGQALGPLTHVLVTRAPVAAGAPLADARPALRSLPRRYAPPDALTDPAVLDGAQAAVALPVGAYVTGASLRTPAAAAVPVGRGERVAEVVALGDPESIVAGSRVDVLVTRDTDGDRPGETVLALEDVEVLAAAAPPAAEIGADDAGAGARVAASLRVTVRQAVYLAAAQSFARELRLLPRAPQDRARGRAGLAVDERLR</sequence>
<organism evidence="3 4">
    <name type="scientific">Conexibacter woesei (strain DSM 14684 / CCUG 47730 / CIP 108061 / JCM 11494 / NBRC 100937 / ID131577)</name>
    <dbReference type="NCBI Taxonomy" id="469383"/>
    <lineage>
        <taxon>Bacteria</taxon>
        <taxon>Bacillati</taxon>
        <taxon>Actinomycetota</taxon>
        <taxon>Thermoleophilia</taxon>
        <taxon>Solirubrobacterales</taxon>
        <taxon>Conexibacteraceae</taxon>
        <taxon>Conexibacter</taxon>
    </lineage>
</organism>
<proteinExistence type="predicted"/>
<reference evidence="3 4" key="1">
    <citation type="journal article" date="2010" name="Stand. Genomic Sci.">
        <title>Complete genome sequence of Conexibacter woesei type strain (ID131577).</title>
        <authorList>
            <person name="Pukall R."/>
            <person name="Lapidus A."/>
            <person name="Glavina Del Rio T."/>
            <person name="Copeland A."/>
            <person name="Tice H."/>
            <person name="Cheng J.-F."/>
            <person name="Lucas S."/>
            <person name="Chen F."/>
            <person name="Nolan M."/>
            <person name="Bruce D."/>
            <person name="Goodwin L."/>
            <person name="Pitluck S."/>
            <person name="Mavromatis K."/>
            <person name="Ivanova N."/>
            <person name="Ovchinnikova G."/>
            <person name="Pati A."/>
            <person name="Chen A."/>
            <person name="Palaniappan K."/>
            <person name="Land M."/>
            <person name="Hauser L."/>
            <person name="Chang Y.-J."/>
            <person name="Jeffries C.D."/>
            <person name="Chain P."/>
            <person name="Meincke L."/>
            <person name="Sims D."/>
            <person name="Brettin T."/>
            <person name="Detter J.C."/>
            <person name="Rohde M."/>
            <person name="Goeker M."/>
            <person name="Bristow J."/>
            <person name="Eisen J.A."/>
            <person name="Markowitz V."/>
            <person name="Kyrpides N.C."/>
            <person name="Klenk H.-P."/>
            <person name="Hugenholtz P."/>
        </authorList>
    </citation>
    <scope>NUCLEOTIDE SEQUENCE [LARGE SCALE GENOMIC DNA]</scope>
    <source>
        <strain evidence="4">DSM 14684 / CIP 108061 / JCM 11494 / NBRC 100937 / ID131577</strain>
    </source>
</reference>
<dbReference type="EMBL" id="CP001854">
    <property type="protein sequence ID" value="ADB52204.1"/>
    <property type="molecule type" value="Genomic_DNA"/>
</dbReference>
<dbReference type="eggNOG" id="COG3745">
    <property type="taxonomic scope" value="Bacteria"/>
</dbReference>
<dbReference type="HOGENOM" id="CLU_1203155_0_0_11"/>
<evidence type="ECO:0000256" key="1">
    <source>
        <dbReference type="SAM" id="SignalP"/>
    </source>
</evidence>
<evidence type="ECO:0000313" key="3">
    <source>
        <dbReference type="EMBL" id="ADB52204.1"/>
    </source>
</evidence>
<keyword evidence="4" id="KW-1185">Reference proteome</keyword>
<dbReference type="OrthoDB" id="5243977at2"/>
<dbReference type="Proteomes" id="UP000008229">
    <property type="component" value="Chromosome"/>
</dbReference>
<dbReference type="Pfam" id="PF16976">
    <property type="entry name" value="RcpC"/>
    <property type="match status" value="1"/>
</dbReference>
<feature type="domain" description="Flp pilus assembly protein RcpC/CpaB" evidence="2">
    <location>
        <begin position="127"/>
        <end position="208"/>
    </location>
</feature>
<dbReference type="AlphaFoldDB" id="D3F2D8"/>
<dbReference type="InterPro" id="IPR031571">
    <property type="entry name" value="RcpC_dom"/>
</dbReference>
<feature type="chain" id="PRO_5003043442" description="Flp pilus assembly protein RcpC/CpaB domain-containing protein" evidence="1">
    <location>
        <begin position="22"/>
        <end position="230"/>
    </location>
</feature>
<reference evidence="4" key="2">
    <citation type="submission" date="2010-01" db="EMBL/GenBank/DDBJ databases">
        <title>The complete genome of Conexibacter woesei DSM 14684.</title>
        <authorList>
            <consortium name="US DOE Joint Genome Institute (JGI-PGF)"/>
            <person name="Lucas S."/>
            <person name="Copeland A."/>
            <person name="Lapidus A."/>
            <person name="Glavina del Rio T."/>
            <person name="Dalin E."/>
            <person name="Tice H."/>
            <person name="Bruce D."/>
            <person name="Goodwin L."/>
            <person name="Pitluck S."/>
            <person name="Kyrpides N."/>
            <person name="Mavromatis K."/>
            <person name="Ivanova N."/>
            <person name="Mikhailova N."/>
            <person name="Chertkov O."/>
            <person name="Brettin T."/>
            <person name="Detter J.C."/>
            <person name="Han C."/>
            <person name="Larimer F."/>
            <person name="Land M."/>
            <person name="Hauser L."/>
            <person name="Markowitz V."/>
            <person name="Cheng J.-F."/>
            <person name="Hugenholtz P."/>
            <person name="Woyke T."/>
            <person name="Wu D."/>
            <person name="Pukall R."/>
            <person name="Steenblock K."/>
            <person name="Schneider S."/>
            <person name="Klenk H.-P."/>
            <person name="Eisen J.A."/>
        </authorList>
    </citation>
    <scope>NUCLEOTIDE SEQUENCE [LARGE SCALE GENOMIC DNA]</scope>
    <source>
        <strain evidence="4">DSM 14684 / CIP 108061 / JCM 11494 / NBRC 100937 / ID131577</strain>
    </source>
</reference>
<name>D3F2D8_CONWI</name>
<protein>
    <recommendedName>
        <fullName evidence="2">Flp pilus assembly protein RcpC/CpaB domain-containing protein</fullName>
    </recommendedName>
</protein>
<evidence type="ECO:0000259" key="2">
    <source>
        <dbReference type="Pfam" id="PF16976"/>
    </source>
</evidence>
<feature type="signal peptide" evidence="1">
    <location>
        <begin position="1"/>
        <end position="21"/>
    </location>
</feature>
<gene>
    <name evidence="3" type="ordered locus">Cwoe_3787</name>
</gene>